<dbReference type="GO" id="GO:0000328">
    <property type="term" value="C:fungal-type vacuole lumen"/>
    <property type="evidence" value="ECO:0007669"/>
    <property type="project" value="UniProtKB-ARBA"/>
</dbReference>
<evidence type="ECO:0000256" key="9">
    <source>
        <dbReference type="ARBA" id="ARBA00023180"/>
    </source>
</evidence>
<keyword evidence="3" id="KW-0926">Vacuole</keyword>
<dbReference type="SUPFAM" id="SSF53474">
    <property type="entry name" value="alpha/beta-Hydrolases"/>
    <property type="match status" value="1"/>
</dbReference>
<evidence type="ECO:0000313" key="12">
    <source>
        <dbReference type="EMBL" id="KAH3673537.1"/>
    </source>
</evidence>
<keyword evidence="13" id="KW-1185">Reference proteome</keyword>
<dbReference type="GO" id="GO:0046938">
    <property type="term" value="P:phytochelatin biosynthetic process"/>
    <property type="evidence" value="ECO:0007669"/>
    <property type="project" value="UniProtKB-ARBA"/>
</dbReference>
<dbReference type="AlphaFoldDB" id="A0A9P8PKJ1"/>
<evidence type="ECO:0000256" key="5">
    <source>
        <dbReference type="ARBA" id="ARBA00022670"/>
    </source>
</evidence>
<protein>
    <recommendedName>
        <fullName evidence="11">Carboxypeptidase</fullName>
        <ecNumber evidence="11">3.4.16.-</ecNumber>
    </recommendedName>
</protein>
<evidence type="ECO:0000256" key="4">
    <source>
        <dbReference type="ARBA" id="ARBA00022645"/>
    </source>
</evidence>
<dbReference type="InterPro" id="IPR001563">
    <property type="entry name" value="Peptidase_S10"/>
</dbReference>
<dbReference type="PRINTS" id="PR00724">
    <property type="entry name" value="CRBOXYPTASEC"/>
</dbReference>
<dbReference type="InterPro" id="IPR029058">
    <property type="entry name" value="AB_hydrolase_fold"/>
</dbReference>
<sequence>MGGIPQPTPNFWLQSSSSKTLVCELVFYLLATIMKFSLHLSALSYALVVLNALNLPELIAQGPLLMKNSLQSLLEYADAPTDIKNYKEILNVWEELSREFSFEYLTSKLDDFNENQFIPKAKEQLSRAKSNSAYEFVTDSRFKDYQLRTKVINPGSLGIDTVNQTSGYLDFEGHHFFYYFFESRNNPETDPVILWLNGGPGCSSLTGLFFELGPSSIGKDIKPIYNPYSWNSNASVIFLDQPVGVGYSYGDEKVSTTYAAAKDVFIFLELFYQKFPQFIKNDFHIAGESYAGHYIPAIASEIINHADRSFELTSVLIGNGITDSLVQDKYYQPMACGLGGYKKVLDDDACDKMEKDYPRCARLVEACYSSKIAFTCVPATIYCSDVLLGPYEKTGLNYYDIRSACESDNGLCYNGIDNVEQYLNLPYVQEALGSEVEKFSGCNDEVFSNFAYTGDESKPLQSYITELLDKGYPVLIYAGDKDFICNWLGNLAWTNDLDWILADSYRKEFLKPWYHNDGSVAGQIKSFGGLTFLRVFDAGHMVPYDQPEVSLKMVNTWIWGNLTTNTEH</sequence>
<evidence type="ECO:0000256" key="8">
    <source>
        <dbReference type="ARBA" id="ARBA00023157"/>
    </source>
</evidence>
<accession>A0A9P8PKJ1</accession>
<comment type="subcellular location">
    <subcellularLocation>
        <location evidence="1">Vacuole</location>
    </subcellularLocation>
</comment>
<dbReference type="EC" id="3.4.16.-" evidence="11"/>
<dbReference type="GO" id="GO:0004185">
    <property type="term" value="F:serine-type carboxypeptidase activity"/>
    <property type="evidence" value="ECO:0007669"/>
    <property type="project" value="UniProtKB-UniRule"/>
</dbReference>
<dbReference type="Gene3D" id="3.40.50.1820">
    <property type="entry name" value="alpha/beta hydrolase"/>
    <property type="match status" value="1"/>
</dbReference>
<reference evidence="12" key="2">
    <citation type="submission" date="2021-01" db="EMBL/GenBank/DDBJ databases">
        <authorList>
            <person name="Schikora-Tamarit M.A."/>
        </authorList>
    </citation>
    <scope>NUCLEOTIDE SEQUENCE</scope>
    <source>
        <strain evidence="12">CBS6341</strain>
    </source>
</reference>
<keyword evidence="4 11" id="KW-0121">Carboxypeptidase</keyword>
<dbReference type="InterPro" id="IPR018202">
    <property type="entry name" value="Ser_caboxypep_ser_AS"/>
</dbReference>
<evidence type="ECO:0000256" key="1">
    <source>
        <dbReference type="ARBA" id="ARBA00004116"/>
    </source>
</evidence>
<keyword evidence="6" id="KW-0732">Signal</keyword>
<dbReference type="PANTHER" id="PTHR11802:SF113">
    <property type="entry name" value="SERINE CARBOXYPEPTIDASE CTSA-4.1"/>
    <property type="match status" value="1"/>
</dbReference>
<evidence type="ECO:0000256" key="11">
    <source>
        <dbReference type="RuleBase" id="RU361156"/>
    </source>
</evidence>
<evidence type="ECO:0000256" key="6">
    <source>
        <dbReference type="ARBA" id="ARBA00022729"/>
    </source>
</evidence>
<keyword evidence="9" id="KW-0325">Glycoprotein</keyword>
<keyword evidence="8" id="KW-1015">Disulfide bond</keyword>
<evidence type="ECO:0000256" key="10">
    <source>
        <dbReference type="ARBA" id="ARBA00052076"/>
    </source>
</evidence>
<name>A0A9P8PKJ1_9ASCO</name>
<comment type="caution">
    <text evidence="12">The sequence shown here is derived from an EMBL/GenBank/DDBJ whole genome shotgun (WGS) entry which is preliminary data.</text>
</comment>
<keyword evidence="7 11" id="KW-0378">Hydrolase</keyword>
<dbReference type="InterPro" id="IPR033124">
    <property type="entry name" value="Ser_caboxypep_his_AS"/>
</dbReference>
<dbReference type="FunFam" id="1.10.287.410:FF:000001">
    <property type="entry name" value="Carboxypeptidase Y"/>
    <property type="match status" value="1"/>
</dbReference>
<evidence type="ECO:0000256" key="2">
    <source>
        <dbReference type="ARBA" id="ARBA00009431"/>
    </source>
</evidence>
<dbReference type="GO" id="GO:0006995">
    <property type="term" value="P:cellular response to nitrogen starvation"/>
    <property type="evidence" value="ECO:0007669"/>
    <property type="project" value="UniProtKB-ARBA"/>
</dbReference>
<evidence type="ECO:0000256" key="7">
    <source>
        <dbReference type="ARBA" id="ARBA00022801"/>
    </source>
</evidence>
<gene>
    <name evidence="12" type="ORF">WICMUC_003644</name>
</gene>
<dbReference type="Proteomes" id="UP000769528">
    <property type="component" value="Unassembled WGS sequence"/>
</dbReference>
<dbReference type="PANTHER" id="PTHR11802">
    <property type="entry name" value="SERINE PROTEASE FAMILY S10 SERINE CARBOXYPEPTIDASE"/>
    <property type="match status" value="1"/>
</dbReference>
<evidence type="ECO:0000313" key="13">
    <source>
        <dbReference type="Proteomes" id="UP000769528"/>
    </source>
</evidence>
<dbReference type="PROSITE" id="PS00560">
    <property type="entry name" value="CARBOXYPEPT_SER_HIS"/>
    <property type="match status" value="1"/>
</dbReference>
<dbReference type="EMBL" id="JAEUBF010000974">
    <property type="protein sequence ID" value="KAH3673537.1"/>
    <property type="molecule type" value="Genomic_DNA"/>
</dbReference>
<dbReference type="GO" id="GO:0031638">
    <property type="term" value="P:zymogen activation"/>
    <property type="evidence" value="ECO:0007669"/>
    <property type="project" value="UniProtKB-ARBA"/>
</dbReference>
<comment type="catalytic activity">
    <reaction evidence="10">
        <text>Release of a C-terminal amino acid with broad specificity.</text>
        <dbReference type="EC" id="3.4.16.5"/>
    </reaction>
</comment>
<dbReference type="PROSITE" id="PS00131">
    <property type="entry name" value="CARBOXYPEPT_SER_SER"/>
    <property type="match status" value="1"/>
</dbReference>
<keyword evidence="5 11" id="KW-0645">Protease</keyword>
<comment type="similarity">
    <text evidence="2 11">Belongs to the peptidase S10 family.</text>
</comment>
<evidence type="ECO:0000256" key="3">
    <source>
        <dbReference type="ARBA" id="ARBA00022554"/>
    </source>
</evidence>
<organism evidence="12 13">
    <name type="scientific">Wickerhamomyces mucosus</name>
    <dbReference type="NCBI Taxonomy" id="1378264"/>
    <lineage>
        <taxon>Eukaryota</taxon>
        <taxon>Fungi</taxon>
        <taxon>Dikarya</taxon>
        <taxon>Ascomycota</taxon>
        <taxon>Saccharomycotina</taxon>
        <taxon>Saccharomycetes</taxon>
        <taxon>Phaffomycetales</taxon>
        <taxon>Wickerhamomycetaceae</taxon>
        <taxon>Wickerhamomyces</taxon>
    </lineage>
</organism>
<reference evidence="12" key="1">
    <citation type="journal article" date="2021" name="Open Biol.">
        <title>Shared evolutionary footprints suggest mitochondrial oxidative damage underlies multiple complex I losses in fungi.</title>
        <authorList>
            <person name="Schikora-Tamarit M.A."/>
            <person name="Marcet-Houben M."/>
            <person name="Nosek J."/>
            <person name="Gabaldon T."/>
        </authorList>
    </citation>
    <scope>NUCLEOTIDE SEQUENCE</scope>
    <source>
        <strain evidence="12">CBS6341</strain>
    </source>
</reference>
<dbReference type="Gene3D" id="1.10.287.410">
    <property type="match status" value="1"/>
</dbReference>
<proteinExistence type="inferred from homology"/>
<dbReference type="Pfam" id="PF00450">
    <property type="entry name" value="Peptidase_S10"/>
    <property type="match status" value="1"/>
</dbReference>
<dbReference type="OrthoDB" id="443318at2759"/>